<protein>
    <submittedName>
        <fullName evidence="1">Uncharacterized protein</fullName>
    </submittedName>
</protein>
<name>A0AAV2QF92_MEGNR</name>
<feature type="non-terminal residue" evidence="1">
    <location>
        <position position="287"/>
    </location>
</feature>
<comment type="caution">
    <text evidence="1">The sequence shown here is derived from an EMBL/GenBank/DDBJ whole genome shotgun (WGS) entry which is preliminary data.</text>
</comment>
<dbReference type="Proteomes" id="UP001497623">
    <property type="component" value="Unassembled WGS sequence"/>
</dbReference>
<reference evidence="1 2" key="1">
    <citation type="submission" date="2024-05" db="EMBL/GenBank/DDBJ databases">
        <authorList>
            <person name="Wallberg A."/>
        </authorList>
    </citation>
    <scope>NUCLEOTIDE SEQUENCE [LARGE SCALE GENOMIC DNA]</scope>
</reference>
<gene>
    <name evidence="1" type="ORF">MNOR_LOCUS11461</name>
</gene>
<feature type="non-terminal residue" evidence="1">
    <location>
        <position position="1"/>
    </location>
</feature>
<dbReference type="EMBL" id="CAXKWB010006036">
    <property type="protein sequence ID" value="CAL4081074.1"/>
    <property type="molecule type" value="Genomic_DNA"/>
</dbReference>
<dbReference type="AlphaFoldDB" id="A0AAV2QF92"/>
<keyword evidence="2" id="KW-1185">Reference proteome</keyword>
<organism evidence="1 2">
    <name type="scientific">Meganyctiphanes norvegica</name>
    <name type="common">Northern krill</name>
    <name type="synonym">Thysanopoda norvegica</name>
    <dbReference type="NCBI Taxonomy" id="48144"/>
    <lineage>
        <taxon>Eukaryota</taxon>
        <taxon>Metazoa</taxon>
        <taxon>Ecdysozoa</taxon>
        <taxon>Arthropoda</taxon>
        <taxon>Crustacea</taxon>
        <taxon>Multicrustacea</taxon>
        <taxon>Malacostraca</taxon>
        <taxon>Eumalacostraca</taxon>
        <taxon>Eucarida</taxon>
        <taxon>Euphausiacea</taxon>
        <taxon>Euphausiidae</taxon>
        <taxon>Meganyctiphanes</taxon>
    </lineage>
</organism>
<sequence length="287" mass="32906">EISPEESVLGADDIQDNLLTVSNRGEKSLNIEEYPDKITRENTNVEKNEIIKDDFNKYLESLIEVTPEGASGGITQDATVDSPSSPLDKYLFGSISKAELVKEKLYEKFSNMIQGNIRDTVVPHMPETFNEFTWDSLVIYLIERIIKDISPEDLQELTNAAGDVENEDDFFNYIESLIEYLNSKIAEKAKSKYPEAEEMSLQQLLEAMDSKDAKETIKYLKTRLFQEFQDVWGIQLPFVGKIEKIWQKLEENEYEFNVREYIPFDEPMAGGMGPLHSISDIIGNEFL</sequence>
<evidence type="ECO:0000313" key="2">
    <source>
        <dbReference type="Proteomes" id="UP001497623"/>
    </source>
</evidence>
<accession>A0AAV2QF92</accession>
<proteinExistence type="predicted"/>
<evidence type="ECO:0000313" key="1">
    <source>
        <dbReference type="EMBL" id="CAL4081074.1"/>
    </source>
</evidence>